<keyword evidence="2" id="KW-0732">Signal</keyword>
<feature type="chain" id="PRO_5038501305" description="PepSY domain-containing protein" evidence="2">
    <location>
        <begin position="19"/>
        <end position="211"/>
    </location>
</feature>
<comment type="caution">
    <text evidence="4">The sequence shown here is derived from an EMBL/GenBank/DDBJ whole genome shotgun (WGS) entry which is preliminary data.</text>
</comment>
<dbReference type="InterPro" id="IPR025711">
    <property type="entry name" value="PepSY"/>
</dbReference>
<accession>A0A1V4DK72</accession>
<name>A0A1V4DK72_9ENTE</name>
<feature type="domain" description="PepSY" evidence="3">
    <location>
        <begin position="166"/>
        <end position="208"/>
    </location>
</feature>
<evidence type="ECO:0000259" key="3">
    <source>
        <dbReference type="Pfam" id="PF03413"/>
    </source>
</evidence>
<reference evidence="4 5" key="1">
    <citation type="submission" date="2017-02" db="EMBL/GenBank/DDBJ databases">
        <title>Vagococcus cremeus sp. nov., isolated from the small intestine of a marten, Martes flavigula.</title>
        <authorList>
            <person name="Tak E.J."/>
            <person name="Bae J.-W."/>
        </authorList>
    </citation>
    <scope>NUCLEOTIDE SEQUENCE [LARGE SCALE GENOMIC DNA]</scope>
    <source>
        <strain evidence="4 5">D7T301</strain>
    </source>
</reference>
<feature type="domain" description="PepSY" evidence="3">
    <location>
        <begin position="67"/>
        <end position="123"/>
    </location>
</feature>
<evidence type="ECO:0000313" key="4">
    <source>
        <dbReference type="EMBL" id="OPF88726.1"/>
    </source>
</evidence>
<dbReference type="AlphaFoldDB" id="A0A1V4DK72"/>
<dbReference type="Proteomes" id="UP000189970">
    <property type="component" value="Unassembled WGS sequence"/>
</dbReference>
<dbReference type="RefSeq" id="WP_079348259.1">
    <property type="nucleotide sequence ID" value="NZ_MVAB01000001.1"/>
</dbReference>
<organism evidence="4 5">
    <name type="scientific">Vagococcus martis</name>
    <dbReference type="NCBI Taxonomy" id="1768210"/>
    <lineage>
        <taxon>Bacteria</taxon>
        <taxon>Bacillati</taxon>
        <taxon>Bacillota</taxon>
        <taxon>Bacilli</taxon>
        <taxon>Lactobacillales</taxon>
        <taxon>Enterococcaceae</taxon>
        <taxon>Vagococcus</taxon>
    </lineage>
</organism>
<proteinExistence type="predicted"/>
<dbReference type="Pfam" id="PF03413">
    <property type="entry name" value="PepSY"/>
    <property type="match status" value="2"/>
</dbReference>
<dbReference type="EMBL" id="MVAB01000001">
    <property type="protein sequence ID" value="OPF88726.1"/>
    <property type="molecule type" value="Genomic_DNA"/>
</dbReference>
<feature type="region of interest" description="Disordered" evidence="1">
    <location>
        <begin position="22"/>
        <end position="60"/>
    </location>
</feature>
<dbReference type="Gene3D" id="3.10.450.40">
    <property type="match status" value="2"/>
</dbReference>
<sequence>MKKIILLSSAVLSLGVFAGCSSQSTNSTNTGKSSSSQVASSSSQTKASSSQSTSSSTAASDGTVYNVSLSDAIDTYKENYPDTDITSISLDTSLGKSFYSIEGVDDNKEYELKINTDTKEVKKDREESLDRDEKNGVKRKENKLNLVDMKDMSEIFDIAVKEAGFGKVVDWEIKEKLGVTYWEVSVEEGMTKEVDYKINAQTGEIIETDAD</sequence>
<keyword evidence="5" id="KW-1185">Reference proteome</keyword>
<evidence type="ECO:0000256" key="2">
    <source>
        <dbReference type="SAM" id="SignalP"/>
    </source>
</evidence>
<evidence type="ECO:0000256" key="1">
    <source>
        <dbReference type="SAM" id="MobiDB-lite"/>
    </source>
</evidence>
<gene>
    <name evidence="4" type="ORF">BW731_11400</name>
</gene>
<feature type="signal peptide" evidence="2">
    <location>
        <begin position="1"/>
        <end position="18"/>
    </location>
</feature>
<dbReference type="PROSITE" id="PS51257">
    <property type="entry name" value="PROKAR_LIPOPROTEIN"/>
    <property type="match status" value="1"/>
</dbReference>
<evidence type="ECO:0000313" key="5">
    <source>
        <dbReference type="Proteomes" id="UP000189970"/>
    </source>
</evidence>
<protein>
    <recommendedName>
        <fullName evidence="3">PepSY domain-containing protein</fullName>
    </recommendedName>
</protein>